<feature type="region of interest" description="Disordered" evidence="1">
    <location>
        <begin position="248"/>
        <end position="294"/>
    </location>
</feature>
<dbReference type="Proteomes" id="UP001322138">
    <property type="component" value="Unassembled WGS sequence"/>
</dbReference>
<dbReference type="GeneID" id="87896091"/>
<sequence length="601" mass="67037">MPSLRGIEISISTSSDDERIPEYPHPEGSRCPARSFSQTVPDDIPKSLATTFHPTPAQYHKYGPSVSVYIPSVSGTRFSINYAVNAPPPSPCKFVFFRLYMNARPISAWGIEPAVKDNGRVVKSLWAPTSRYMDQVGIESRNFVFLPGQEHKSVAEDGGLIEIQAFRAKARRARAPKLEEYRLQDNYGIAAPSVGLVEQPQDMCYYTFILMDPKESPFASFRFHYRTWSNLEQLNLIPTKELNFLRNISPNTKRDSGPSIDFTENGSSEEVRSPLENSDEAVFDDSEEAEQENVLRRKPSVYVLNTPPERFQVSTSKAVLPQPSKALRDCYRESYLQRPLPELPIHQPTGRPSRRSSAASAVSAVSGAPSITPSLCQHIDDDSFSLDNTEFGVAAVAKRVRSPESVRQLVTPEADENVDVGNEEEYSISNYEMSPLSTNGSITESRLSPGGYYPMTGSKFDNGLASFSPPHRHQAAYPLRQYTRPPSVSFFHPQQENHHQNIDQLITQQETLTLTEAQWMSRSPSPPQTTQGGDDGRRRVWSPKAAERVGSRGGLFSGLKKKKFSASPRKLAQMVRRRELSVGNKGETGSEGSGERVGNWI</sequence>
<evidence type="ECO:0000313" key="2">
    <source>
        <dbReference type="EMBL" id="KAK4646238.1"/>
    </source>
</evidence>
<reference evidence="2 3" key="1">
    <citation type="journal article" date="2023" name="bioRxiv">
        <title>High-quality genome assemblies of four members of thePodospora anserinaspecies complex.</title>
        <authorList>
            <person name="Ament-Velasquez S.L."/>
            <person name="Vogan A.A."/>
            <person name="Wallerman O."/>
            <person name="Hartmann F."/>
            <person name="Gautier V."/>
            <person name="Silar P."/>
            <person name="Giraud T."/>
            <person name="Johannesson H."/>
        </authorList>
    </citation>
    <scope>NUCLEOTIDE SEQUENCE [LARGE SCALE GENOMIC DNA]</scope>
    <source>
        <strain evidence="2 3">CBS 112042</strain>
    </source>
</reference>
<feature type="region of interest" description="Disordered" evidence="1">
    <location>
        <begin position="518"/>
        <end position="601"/>
    </location>
</feature>
<feature type="compositionally biased region" description="Acidic residues" evidence="1">
    <location>
        <begin position="277"/>
        <end position="291"/>
    </location>
</feature>
<feature type="region of interest" description="Disordered" evidence="1">
    <location>
        <begin position="1"/>
        <end position="34"/>
    </location>
</feature>
<protein>
    <submittedName>
        <fullName evidence="2">Uncharacterized protein</fullName>
    </submittedName>
</protein>
<gene>
    <name evidence="2" type="ORF">QC761_208710</name>
</gene>
<evidence type="ECO:0000256" key="1">
    <source>
        <dbReference type="SAM" id="MobiDB-lite"/>
    </source>
</evidence>
<feature type="compositionally biased region" description="Basic and acidic residues" evidence="1">
    <location>
        <begin position="16"/>
        <end position="28"/>
    </location>
</feature>
<evidence type="ECO:0000313" key="3">
    <source>
        <dbReference type="Proteomes" id="UP001322138"/>
    </source>
</evidence>
<proteinExistence type="predicted"/>
<dbReference type="EMBL" id="JAFFGZ010000004">
    <property type="protein sequence ID" value="KAK4646238.1"/>
    <property type="molecule type" value="Genomic_DNA"/>
</dbReference>
<comment type="caution">
    <text evidence="2">The sequence shown here is derived from an EMBL/GenBank/DDBJ whole genome shotgun (WGS) entry which is preliminary data.</text>
</comment>
<feature type="region of interest" description="Disordered" evidence="1">
    <location>
        <begin position="342"/>
        <end position="374"/>
    </location>
</feature>
<accession>A0ABR0FQL1</accession>
<name>A0ABR0FQL1_9PEZI</name>
<dbReference type="RefSeq" id="XP_062735214.1">
    <property type="nucleotide sequence ID" value="XM_062876609.1"/>
</dbReference>
<keyword evidence="3" id="KW-1185">Reference proteome</keyword>
<organism evidence="2 3">
    <name type="scientific">Podospora bellae-mahoneyi</name>
    <dbReference type="NCBI Taxonomy" id="2093777"/>
    <lineage>
        <taxon>Eukaryota</taxon>
        <taxon>Fungi</taxon>
        <taxon>Dikarya</taxon>
        <taxon>Ascomycota</taxon>
        <taxon>Pezizomycotina</taxon>
        <taxon>Sordariomycetes</taxon>
        <taxon>Sordariomycetidae</taxon>
        <taxon>Sordariales</taxon>
        <taxon>Podosporaceae</taxon>
        <taxon>Podospora</taxon>
    </lineage>
</organism>
<feature type="compositionally biased region" description="Polar residues" evidence="1">
    <location>
        <begin position="518"/>
        <end position="532"/>
    </location>
</feature>
<feature type="compositionally biased region" description="Low complexity" evidence="1">
    <location>
        <begin position="355"/>
        <end position="370"/>
    </location>
</feature>